<keyword evidence="2" id="KW-1185">Reference proteome</keyword>
<sequence length="209" mass="21707">MTAVVPPAHGAPRPRRGGFGAAFALSLSLTLALVFSVHSGVLPDPTAGYGYSGDDGGDDDVPFTDPVRLQQALDAAVADVGSARAAQVVVEDGEFSAVLFDPATNLWSRYQEYSFDLPGDGRSEPLPSQPPEEAEFALDLVSGAGLTAALATGNRAIGNDPDDVTYLLLVAERPFPAYGDVVLAVSDRYSSGARAWLSPDGTVLRAEVG</sequence>
<gene>
    <name evidence="1" type="ORF">SAMN05661030_4108</name>
</gene>
<dbReference type="OrthoDB" id="5193875at2"/>
<dbReference type="Proteomes" id="UP000199022">
    <property type="component" value="Unassembled WGS sequence"/>
</dbReference>
<dbReference type="EMBL" id="FOMD01000006">
    <property type="protein sequence ID" value="SFD73290.1"/>
    <property type="molecule type" value="Genomic_DNA"/>
</dbReference>
<proteinExistence type="predicted"/>
<dbReference type="STRING" id="1225127.SAMN05661030_4108"/>
<name>A0A1I1UZ37_9ACTN</name>
<dbReference type="AlphaFoldDB" id="A0A1I1UZ37"/>
<reference evidence="2" key="1">
    <citation type="submission" date="2016-10" db="EMBL/GenBank/DDBJ databases">
        <authorList>
            <person name="Varghese N."/>
            <person name="Submissions S."/>
        </authorList>
    </citation>
    <scope>NUCLEOTIDE SEQUENCE [LARGE SCALE GENOMIC DNA]</scope>
    <source>
        <strain evidence="2">DSM 45962</strain>
    </source>
</reference>
<dbReference type="RefSeq" id="WP_091563971.1">
    <property type="nucleotide sequence ID" value="NZ_BNAC01000006.1"/>
</dbReference>
<organism evidence="1 2">
    <name type="scientific">Klenkia taihuensis</name>
    <dbReference type="NCBI Taxonomy" id="1225127"/>
    <lineage>
        <taxon>Bacteria</taxon>
        <taxon>Bacillati</taxon>
        <taxon>Actinomycetota</taxon>
        <taxon>Actinomycetes</taxon>
        <taxon>Geodermatophilales</taxon>
        <taxon>Geodermatophilaceae</taxon>
        <taxon>Klenkia</taxon>
    </lineage>
</organism>
<accession>A0A1I1UZ37</accession>
<evidence type="ECO:0000313" key="2">
    <source>
        <dbReference type="Proteomes" id="UP000199022"/>
    </source>
</evidence>
<evidence type="ECO:0000313" key="1">
    <source>
        <dbReference type="EMBL" id="SFD73290.1"/>
    </source>
</evidence>
<protein>
    <submittedName>
        <fullName evidence="1">Uncharacterized protein</fullName>
    </submittedName>
</protein>